<protein>
    <submittedName>
        <fullName evidence="2">Uncharacterized protein</fullName>
    </submittedName>
</protein>
<proteinExistence type="predicted"/>
<sequence>MFLGLRIGWATNWQENCLVYTRVNVCLFGAGVWGHINCTLLQSAQNTFLHRLLTVTQCTATSFWHKEVELTFLKDLVKLQPLLLWTQIWKNSEAHLRRLILKDCLKLDGGGRAQDGGALRRSCLRSAALARESVLRPAWGKPGGCPYIASLPPGVLGSSAPVGAKLRRSPGRSRARPRSLGAAAERRKARPGPQDGPSPRRPLQTGCWGLRAEGPTLGPLISGDRHGTRRLVIGAPEG</sequence>
<feature type="compositionally biased region" description="Basic residues" evidence="1">
    <location>
        <begin position="165"/>
        <end position="177"/>
    </location>
</feature>
<organism evidence="2 3">
    <name type="scientific">Pleurodeles waltl</name>
    <name type="common">Iberian ribbed newt</name>
    <dbReference type="NCBI Taxonomy" id="8319"/>
    <lineage>
        <taxon>Eukaryota</taxon>
        <taxon>Metazoa</taxon>
        <taxon>Chordata</taxon>
        <taxon>Craniata</taxon>
        <taxon>Vertebrata</taxon>
        <taxon>Euteleostomi</taxon>
        <taxon>Amphibia</taxon>
        <taxon>Batrachia</taxon>
        <taxon>Caudata</taxon>
        <taxon>Salamandroidea</taxon>
        <taxon>Salamandridae</taxon>
        <taxon>Pleurodelinae</taxon>
        <taxon>Pleurodeles</taxon>
    </lineage>
</organism>
<evidence type="ECO:0000256" key="1">
    <source>
        <dbReference type="SAM" id="MobiDB-lite"/>
    </source>
</evidence>
<reference evidence="2" key="1">
    <citation type="journal article" date="2022" name="bioRxiv">
        <title>Sequencing and chromosome-scale assembly of the giantPleurodeles waltlgenome.</title>
        <authorList>
            <person name="Brown T."/>
            <person name="Elewa A."/>
            <person name="Iarovenko S."/>
            <person name="Subramanian E."/>
            <person name="Araus A.J."/>
            <person name="Petzold A."/>
            <person name="Susuki M."/>
            <person name="Suzuki K.-i.T."/>
            <person name="Hayashi T."/>
            <person name="Toyoda A."/>
            <person name="Oliveira C."/>
            <person name="Osipova E."/>
            <person name="Leigh N.D."/>
            <person name="Simon A."/>
            <person name="Yun M.H."/>
        </authorList>
    </citation>
    <scope>NUCLEOTIDE SEQUENCE</scope>
    <source>
        <strain evidence="2">20211129_DDA</strain>
        <tissue evidence="2">Liver</tissue>
    </source>
</reference>
<feature type="region of interest" description="Disordered" evidence="1">
    <location>
        <begin position="159"/>
        <end position="208"/>
    </location>
</feature>
<gene>
    <name evidence="2" type="ORF">NDU88_006938</name>
</gene>
<dbReference type="AlphaFoldDB" id="A0AAV7VR22"/>
<dbReference type="EMBL" id="JANPWB010000003">
    <property type="protein sequence ID" value="KAJ1203144.1"/>
    <property type="molecule type" value="Genomic_DNA"/>
</dbReference>
<evidence type="ECO:0000313" key="3">
    <source>
        <dbReference type="Proteomes" id="UP001066276"/>
    </source>
</evidence>
<evidence type="ECO:0000313" key="2">
    <source>
        <dbReference type="EMBL" id="KAJ1203144.1"/>
    </source>
</evidence>
<name>A0AAV7VR22_PLEWA</name>
<comment type="caution">
    <text evidence="2">The sequence shown here is derived from an EMBL/GenBank/DDBJ whole genome shotgun (WGS) entry which is preliminary data.</text>
</comment>
<keyword evidence="3" id="KW-1185">Reference proteome</keyword>
<accession>A0AAV7VR22</accession>
<dbReference type="Proteomes" id="UP001066276">
    <property type="component" value="Chromosome 2_1"/>
</dbReference>